<dbReference type="EMBL" id="KQ965847">
    <property type="protein sequence ID" value="KXS09872.1"/>
    <property type="molecule type" value="Genomic_DNA"/>
</dbReference>
<evidence type="ECO:0000313" key="3">
    <source>
        <dbReference type="Proteomes" id="UP000070544"/>
    </source>
</evidence>
<gene>
    <name evidence="2" type="ORF">M427DRAFT_38295</name>
</gene>
<evidence type="ECO:0000256" key="1">
    <source>
        <dbReference type="SAM" id="MobiDB-lite"/>
    </source>
</evidence>
<sequence length="948" mass="102942">MLWFFSWLLPLFPSRTFLVFLIVCGGVLAALWELSRFLNDLLERGVGWRILSCTSWVLEKLRVSSTRGPDFSQWLLVEIADVIVTLSEQTSSPPHLERETGGRGAPPDVELEEPASESNPRRRSALAHAVALFAHFYFGSAVLRLRNVKVDVLLTSDVGWTWILDMATFELTTKTSTRGTHCHRREVVASVKLNSLSCNTGLPSLSRTADGGTEPPAGLSVSQGFEIEVAATPRSEFPYAENVSVRIDLPKVAGNVAHLLLLSDRLRRPPLPNFESSDAPPPRADSKINLVPITDVLKALTALRPRVACSLHDVSVALPAFGVSTAALPAQAYVSISMAKIDLAVDLGRMSGYGNGVGGDSRLTLGGLVLALAGTSLSAVRFAEIRETWVSIKVDALERSIELASGGNASVVEALDCIVDTSVLGPKIELNSQVFGHLDRIRASYAKRLERSTRGPTKTNSDNAMLGALPSATKCSLHVTIDTFVVSNVVTAEFAVQTTGTPSAHAKPTTRPVPLRIQFGPATAHVHVTNVEPSNTPKWLSGWTRWFALDGPAILSPQSALPGEGDTVEGLWGTATITLSALEVTTDGLARSSGPELVISGLECAVGRQYRTWKAAPQSESIRGLELLSTWVDFTMDQIAVSCPSPGQFERLSAAIASVLGPRSPRSTPDPADDEKIAMTYRLLFRRALVIVADESGLNRVWAELAGFTWVSGSRRHEPGRTFSGGSLGGAPYTVEKWVGVDEVYFGTSSEEPANNDVPRVNLSEFTTFARVTEPFMVEWRWDSSAHVTIGSVAQHRAQLELFISVTTFYAFVAPCLTFAKGMKHIIRRELPLDGVLHSDSRHSDVTSQVTVSTPKSPSSLDIQLPFVSVNVLLPEREHLRLEITSLHLARQRVEADVIALLLPQSDIELEEEQLVKISGFSLSMPESHIDLQIVAVVLTIPHDYHVS</sequence>
<dbReference type="Proteomes" id="UP000070544">
    <property type="component" value="Unassembled WGS sequence"/>
</dbReference>
<keyword evidence="3" id="KW-1185">Reference proteome</keyword>
<reference evidence="2 3" key="1">
    <citation type="journal article" date="2015" name="Genome Biol. Evol.">
        <title>Phylogenomic analyses indicate that early fungi evolved digesting cell walls of algal ancestors of land plants.</title>
        <authorList>
            <person name="Chang Y."/>
            <person name="Wang S."/>
            <person name="Sekimoto S."/>
            <person name="Aerts A.L."/>
            <person name="Choi C."/>
            <person name="Clum A."/>
            <person name="LaButti K.M."/>
            <person name="Lindquist E.A."/>
            <person name="Yee Ngan C."/>
            <person name="Ohm R.A."/>
            <person name="Salamov A.A."/>
            <person name="Grigoriev I.V."/>
            <person name="Spatafora J.W."/>
            <person name="Berbee M.L."/>
        </authorList>
    </citation>
    <scope>NUCLEOTIDE SEQUENCE [LARGE SCALE GENOMIC DNA]</scope>
    <source>
        <strain evidence="2 3">JEL478</strain>
    </source>
</reference>
<protein>
    <submittedName>
        <fullName evidence="2">Uncharacterized protein</fullName>
    </submittedName>
</protein>
<accession>A0A138ZZD5</accession>
<proteinExistence type="predicted"/>
<name>A0A138ZZD5_GONPJ</name>
<dbReference type="AlphaFoldDB" id="A0A138ZZD5"/>
<evidence type="ECO:0000313" key="2">
    <source>
        <dbReference type="EMBL" id="KXS09872.1"/>
    </source>
</evidence>
<organism evidence="2 3">
    <name type="scientific">Gonapodya prolifera (strain JEL478)</name>
    <name type="common">Monoblepharis prolifera</name>
    <dbReference type="NCBI Taxonomy" id="1344416"/>
    <lineage>
        <taxon>Eukaryota</taxon>
        <taxon>Fungi</taxon>
        <taxon>Fungi incertae sedis</taxon>
        <taxon>Chytridiomycota</taxon>
        <taxon>Chytridiomycota incertae sedis</taxon>
        <taxon>Monoblepharidomycetes</taxon>
        <taxon>Monoblepharidales</taxon>
        <taxon>Gonapodyaceae</taxon>
        <taxon>Gonapodya</taxon>
    </lineage>
</organism>
<feature type="region of interest" description="Disordered" evidence="1">
    <location>
        <begin position="90"/>
        <end position="120"/>
    </location>
</feature>